<dbReference type="EMBL" id="BAABHB010000014">
    <property type="protein sequence ID" value="GAA4416512.1"/>
    <property type="molecule type" value="Genomic_DNA"/>
</dbReference>
<reference evidence="3" key="1">
    <citation type="journal article" date="2019" name="Int. J. Syst. Evol. Microbiol.">
        <title>The Global Catalogue of Microorganisms (GCM) 10K type strain sequencing project: providing services to taxonomists for standard genome sequencing and annotation.</title>
        <authorList>
            <consortium name="The Broad Institute Genomics Platform"/>
            <consortium name="The Broad Institute Genome Sequencing Center for Infectious Disease"/>
            <person name="Wu L."/>
            <person name="Ma J."/>
        </authorList>
    </citation>
    <scope>NUCLEOTIDE SEQUENCE [LARGE SCALE GENOMIC DNA]</scope>
    <source>
        <strain evidence="3">JCM 17925</strain>
    </source>
</reference>
<name>A0ABP8KVB9_9BACT</name>
<evidence type="ECO:0000313" key="3">
    <source>
        <dbReference type="Proteomes" id="UP001500936"/>
    </source>
</evidence>
<feature type="region of interest" description="Disordered" evidence="1">
    <location>
        <begin position="94"/>
        <end position="113"/>
    </location>
</feature>
<accession>A0ABP8KVB9</accession>
<comment type="caution">
    <text evidence="2">The sequence shown here is derived from an EMBL/GenBank/DDBJ whole genome shotgun (WGS) entry which is preliminary data.</text>
</comment>
<dbReference type="Proteomes" id="UP001500936">
    <property type="component" value="Unassembled WGS sequence"/>
</dbReference>
<evidence type="ECO:0000256" key="1">
    <source>
        <dbReference type="SAM" id="MobiDB-lite"/>
    </source>
</evidence>
<protein>
    <recommendedName>
        <fullName evidence="4">Secreted protein</fullName>
    </recommendedName>
</protein>
<keyword evidence="3" id="KW-1185">Reference proteome</keyword>
<sequence length="164" mass="18097">MKVDQIVVPPVVALVIAIRTSVVRRVTAISRDAAPAIVHKPSVVRRVTVRNQIVHRANVPNADRHNRVRAIVRLRPVDRVPATMPTGVVPTMQTSGTTDRAINGANAGRNPQPVMYGIRSRRRSPGCWDQINQIGVPKPERIVAGTAPNAKSSVYWPNRKTPRY</sequence>
<gene>
    <name evidence="2" type="ORF">GCM10023187_47990</name>
</gene>
<evidence type="ECO:0000313" key="2">
    <source>
        <dbReference type="EMBL" id="GAA4416512.1"/>
    </source>
</evidence>
<evidence type="ECO:0008006" key="4">
    <source>
        <dbReference type="Google" id="ProtNLM"/>
    </source>
</evidence>
<organism evidence="2 3">
    <name type="scientific">Nibrella viscosa</name>
    <dbReference type="NCBI Taxonomy" id="1084524"/>
    <lineage>
        <taxon>Bacteria</taxon>
        <taxon>Pseudomonadati</taxon>
        <taxon>Bacteroidota</taxon>
        <taxon>Cytophagia</taxon>
        <taxon>Cytophagales</taxon>
        <taxon>Spirosomataceae</taxon>
        <taxon>Nibrella</taxon>
    </lineage>
</organism>
<proteinExistence type="predicted"/>